<dbReference type="InterPro" id="IPR051077">
    <property type="entry name" value="Ca-dependent_lectin"/>
</dbReference>
<feature type="domain" description="C-type lectin" evidence="8">
    <location>
        <begin position="145"/>
        <end position="256"/>
    </location>
</feature>
<dbReference type="GO" id="GO:0005615">
    <property type="term" value="C:extracellular space"/>
    <property type="evidence" value="ECO:0007669"/>
    <property type="project" value="TreeGrafter"/>
</dbReference>
<dbReference type="InterPro" id="IPR016187">
    <property type="entry name" value="CTDL_fold"/>
</dbReference>
<keyword evidence="1 7" id="KW-0732">Signal</keyword>
<dbReference type="Pfam" id="PF00059">
    <property type="entry name" value="Lectin_C"/>
    <property type="match status" value="1"/>
</dbReference>
<evidence type="ECO:0000256" key="3">
    <source>
        <dbReference type="ARBA" id="ARBA00022837"/>
    </source>
</evidence>
<gene>
    <name evidence="9" type="ORF">AALO_G00174710</name>
</gene>
<accession>A0AAV6GC90</accession>
<keyword evidence="4" id="KW-0176">Collagen</keyword>
<dbReference type="SMART" id="SM00034">
    <property type="entry name" value="CLECT"/>
    <property type="match status" value="1"/>
</dbReference>
<feature type="compositionally biased region" description="Basic and acidic residues" evidence="6">
    <location>
        <begin position="52"/>
        <end position="73"/>
    </location>
</feature>
<feature type="chain" id="PRO_5043327671" description="C-type lectin domain-containing protein" evidence="7">
    <location>
        <begin position="27"/>
        <end position="259"/>
    </location>
</feature>
<evidence type="ECO:0000256" key="1">
    <source>
        <dbReference type="ARBA" id="ARBA00022729"/>
    </source>
</evidence>
<evidence type="ECO:0000256" key="6">
    <source>
        <dbReference type="SAM" id="MobiDB-lite"/>
    </source>
</evidence>
<evidence type="ECO:0000256" key="4">
    <source>
        <dbReference type="ARBA" id="ARBA00023119"/>
    </source>
</evidence>
<dbReference type="InterPro" id="IPR018378">
    <property type="entry name" value="C-type_lectin_CS"/>
</dbReference>
<evidence type="ECO:0000313" key="9">
    <source>
        <dbReference type="EMBL" id="KAG5270997.1"/>
    </source>
</evidence>
<keyword evidence="10" id="KW-1185">Reference proteome</keyword>
<comment type="caution">
    <text evidence="9">The sequence shown here is derived from an EMBL/GenBank/DDBJ whole genome shotgun (WGS) entry which is preliminary data.</text>
</comment>
<sequence>MAASPLCISVLLLLQIQLLIVREAQSLEPPALSCPALAGIPGTPGHNGLPGKDGRDGKDGREGAPGPKGDKGDLGVGVQGPPGEMGPAGPVGPPGPKGDRGDPGASGTLANDSLLISEILALRGRLSLLEKASGYRTFRKVGLKYYVTDGLLATFDEGLKFCSDAAATLVLPRTEEENQALANVHAVYPSTHPFIGATDRKQEGRFSDLNGKLLTFTKWGSGEPGNSNDNEDCVVTYLSSTWHDVNCDSDFLIVCEITN</sequence>
<dbReference type="SUPFAM" id="SSF56436">
    <property type="entry name" value="C-type lectin-like"/>
    <property type="match status" value="1"/>
</dbReference>
<reference evidence="9" key="1">
    <citation type="submission" date="2020-10" db="EMBL/GenBank/DDBJ databases">
        <title>Chromosome-scale genome assembly of the Allis shad, Alosa alosa.</title>
        <authorList>
            <person name="Margot Z."/>
            <person name="Christophe K."/>
            <person name="Cabau C."/>
            <person name="Louis A."/>
            <person name="Berthelot C."/>
            <person name="Parey E."/>
            <person name="Roest Crollius H."/>
            <person name="Montfort J."/>
            <person name="Robinson-Rechavi M."/>
            <person name="Bucao C."/>
            <person name="Bouchez O."/>
            <person name="Gislard M."/>
            <person name="Lluch J."/>
            <person name="Milhes M."/>
            <person name="Lampietro C."/>
            <person name="Lopez Roques C."/>
            <person name="Donnadieu C."/>
            <person name="Braasch I."/>
            <person name="Desvignes T."/>
            <person name="Postlethwait J."/>
            <person name="Bobe J."/>
            <person name="Guiguen Y."/>
        </authorList>
    </citation>
    <scope>NUCLEOTIDE SEQUENCE</scope>
    <source>
        <strain evidence="9">M-15738</strain>
        <tissue evidence="9">Blood</tissue>
    </source>
</reference>
<dbReference type="InterPro" id="IPR001304">
    <property type="entry name" value="C-type_lectin-like"/>
</dbReference>
<dbReference type="Proteomes" id="UP000823561">
    <property type="component" value="Chromosome 13"/>
</dbReference>
<keyword evidence="3" id="KW-0106">Calcium</keyword>
<dbReference type="Gene3D" id="3.10.100.10">
    <property type="entry name" value="Mannose-Binding Protein A, subunit A"/>
    <property type="match status" value="1"/>
</dbReference>
<feature type="region of interest" description="Disordered" evidence="6">
    <location>
        <begin position="38"/>
        <end position="108"/>
    </location>
</feature>
<dbReference type="PANTHER" id="PTHR24024:SF15">
    <property type="entry name" value="PULMONARY SURFACTANT-ASSOCIATED PROTEIN D"/>
    <property type="match status" value="1"/>
</dbReference>
<name>A0AAV6GC90_9TELE</name>
<dbReference type="PANTHER" id="PTHR24024">
    <property type="entry name" value="PULMONARY SURFACTANT-ASSOCIATED PROTEIN A"/>
    <property type="match status" value="1"/>
</dbReference>
<protein>
    <recommendedName>
        <fullName evidence="8">C-type lectin domain-containing protein</fullName>
    </recommendedName>
</protein>
<keyword evidence="5" id="KW-1015">Disulfide bond</keyword>
<dbReference type="GO" id="GO:0030246">
    <property type="term" value="F:carbohydrate binding"/>
    <property type="evidence" value="ECO:0007669"/>
    <property type="project" value="UniProtKB-KW"/>
</dbReference>
<dbReference type="GO" id="GO:0005771">
    <property type="term" value="C:multivesicular body"/>
    <property type="evidence" value="ECO:0007669"/>
    <property type="project" value="TreeGrafter"/>
</dbReference>
<dbReference type="AlphaFoldDB" id="A0AAV6GC90"/>
<organism evidence="9 10">
    <name type="scientific">Alosa alosa</name>
    <name type="common">allis shad</name>
    <dbReference type="NCBI Taxonomy" id="278164"/>
    <lineage>
        <taxon>Eukaryota</taxon>
        <taxon>Metazoa</taxon>
        <taxon>Chordata</taxon>
        <taxon>Craniata</taxon>
        <taxon>Vertebrata</taxon>
        <taxon>Euteleostomi</taxon>
        <taxon>Actinopterygii</taxon>
        <taxon>Neopterygii</taxon>
        <taxon>Teleostei</taxon>
        <taxon>Clupei</taxon>
        <taxon>Clupeiformes</taxon>
        <taxon>Clupeoidei</taxon>
        <taxon>Clupeidae</taxon>
        <taxon>Alosa</taxon>
    </lineage>
</organism>
<proteinExistence type="predicted"/>
<dbReference type="GO" id="GO:0005581">
    <property type="term" value="C:collagen trimer"/>
    <property type="evidence" value="ECO:0007669"/>
    <property type="project" value="UniProtKB-KW"/>
</dbReference>
<dbReference type="EMBL" id="JADWDJ010000013">
    <property type="protein sequence ID" value="KAG5270997.1"/>
    <property type="molecule type" value="Genomic_DNA"/>
</dbReference>
<keyword evidence="2" id="KW-0430">Lectin</keyword>
<evidence type="ECO:0000256" key="7">
    <source>
        <dbReference type="SAM" id="SignalP"/>
    </source>
</evidence>
<evidence type="ECO:0000256" key="2">
    <source>
        <dbReference type="ARBA" id="ARBA00022734"/>
    </source>
</evidence>
<feature type="signal peptide" evidence="7">
    <location>
        <begin position="1"/>
        <end position="26"/>
    </location>
</feature>
<evidence type="ECO:0000256" key="5">
    <source>
        <dbReference type="ARBA" id="ARBA00023157"/>
    </source>
</evidence>
<dbReference type="PROSITE" id="PS00615">
    <property type="entry name" value="C_TYPE_LECTIN_1"/>
    <property type="match status" value="1"/>
</dbReference>
<evidence type="ECO:0000313" key="10">
    <source>
        <dbReference type="Proteomes" id="UP000823561"/>
    </source>
</evidence>
<dbReference type="InterPro" id="IPR016186">
    <property type="entry name" value="C-type_lectin-like/link_sf"/>
</dbReference>
<dbReference type="PROSITE" id="PS50041">
    <property type="entry name" value="C_TYPE_LECTIN_2"/>
    <property type="match status" value="1"/>
</dbReference>
<evidence type="ECO:0000259" key="8">
    <source>
        <dbReference type="PROSITE" id="PS50041"/>
    </source>
</evidence>